<comment type="caution">
    <text evidence="1">The sequence shown here is derived from an EMBL/GenBank/DDBJ whole genome shotgun (WGS) entry which is preliminary data.</text>
</comment>
<accession>A0ABW2TWE4</accession>
<evidence type="ECO:0000313" key="1">
    <source>
        <dbReference type="EMBL" id="MFC7617659.1"/>
    </source>
</evidence>
<evidence type="ECO:0000313" key="2">
    <source>
        <dbReference type="Proteomes" id="UP001596512"/>
    </source>
</evidence>
<proteinExistence type="predicted"/>
<gene>
    <name evidence="1" type="ORF">ACFQV2_33890</name>
</gene>
<sequence length="89" mass="9039">MTAQGDLAAAGNFSTPKCAVPRNVPNRVAYGATARQAAWAVDLASLNAIQGAHARPANHRQTGLPAYSPSLDFPVPALAAAAAGSRRSS</sequence>
<reference evidence="2" key="1">
    <citation type="journal article" date="2019" name="Int. J. Syst. Evol. Microbiol.">
        <title>The Global Catalogue of Microorganisms (GCM) 10K type strain sequencing project: providing services to taxonomists for standard genome sequencing and annotation.</title>
        <authorList>
            <consortium name="The Broad Institute Genomics Platform"/>
            <consortium name="The Broad Institute Genome Sequencing Center for Infectious Disease"/>
            <person name="Wu L."/>
            <person name="Ma J."/>
        </authorList>
    </citation>
    <scope>NUCLEOTIDE SEQUENCE [LARGE SCALE GENOMIC DNA]</scope>
    <source>
        <strain evidence="2">JCM 17695</strain>
    </source>
</reference>
<dbReference type="EMBL" id="JBHTEY010000004">
    <property type="protein sequence ID" value="MFC7617659.1"/>
    <property type="molecule type" value="Genomic_DNA"/>
</dbReference>
<protein>
    <submittedName>
        <fullName evidence="1">Uncharacterized protein</fullName>
    </submittedName>
</protein>
<name>A0ABW2TWE4_9PSEU</name>
<dbReference type="Proteomes" id="UP001596512">
    <property type="component" value="Unassembled WGS sequence"/>
</dbReference>
<organism evidence="1 2">
    <name type="scientific">Actinokineospora soli</name>
    <dbReference type="NCBI Taxonomy" id="1048753"/>
    <lineage>
        <taxon>Bacteria</taxon>
        <taxon>Bacillati</taxon>
        <taxon>Actinomycetota</taxon>
        <taxon>Actinomycetes</taxon>
        <taxon>Pseudonocardiales</taxon>
        <taxon>Pseudonocardiaceae</taxon>
        <taxon>Actinokineospora</taxon>
    </lineage>
</organism>
<keyword evidence="2" id="KW-1185">Reference proteome</keyword>